<dbReference type="InterPro" id="IPR029290">
    <property type="entry name" value="TP53TG5"/>
</dbReference>
<dbReference type="STRING" id="8469.M7BLZ4"/>
<sequence length="75" mass="8584">MDTDAAAVQSNLELPLKTQPPDLHEKCWFEGLPKRLHIPAPKVLCRPATQRWIKPCCTRSCGETLEHTLTIQYQE</sequence>
<name>M7BLZ4_CHEMY</name>
<proteinExistence type="predicted"/>
<dbReference type="PANTHER" id="PTHR15562">
    <property type="entry name" value="TP53-TARGET GENE 5 PROTEIN"/>
    <property type="match status" value="1"/>
</dbReference>
<evidence type="ECO:0000313" key="2">
    <source>
        <dbReference type="Proteomes" id="UP000031443"/>
    </source>
</evidence>
<protein>
    <submittedName>
        <fullName evidence="1">TP53-target gene 5 protein</fullName>
    </submittedName>
</protein>
<dbReference type="Pfam" id="PF15331">
    <property type="entry name" value="TP53IP5"/>
    <property type="match status" value="1"/>
</dbReference>
<dbReference type="EMBL" id="KB520360">
    <property type="protein sequence ID" value="EMP38254.1"/>
    <property type="molecule type" value="Genomic_DNA"/>
</dbReference>
<evidence type="ECO:0000313" key="1">
    <source>
        <dbReference type="EMBL" id="EMP38254.1"/>
    </source>
</evidence>
<keyword evidence="2" id="KW-1185">Reference proteome</keyword>
<dbReference type="PANTHER" id="PTHR15562:SF0">
    <property type="entry name" value="TP53-TARGET GENE 5 PROTEIN"/>
    <property type="match status" value="1"/>
</dbReference>
<reference evidence="2" key="1">
    <citation type="journal article" date="2013" name="Nat. Genet.">
        <title>The draft genomes of soft-shell turtle and green sea turtle yield insights into the development and evolution of the turtle-specific body plan.</title>
        <authorList>
            <person name="Wang Z."/>
            <person name="Pascual-Anaya J."/>
            <person name="Zadissa A."/>
            <person name="Li W."/>
            <person name="Niimura Y."/>
            <person name="Huang Z."/>
            <person name="Li C."/>
            <person name="White S."/>
            <person name="Xiong Z."/>
            <person name="Fang D."/>
            <person name="Wang B."/>
            <person name="Ming Y."/>
            <person name="Chen Y."/>
            <person name="Zheng Y."/>
            <person name="Kuraku S."/>
            <person name="Pignatelli M."/>
            <person name="Herrero J."/>
            <person name="Beal K."/>
            <person name="Nozawa M."/>
            <person name="Li Q."/>
            <person name="Wang J."/>
            <person name="Zhang H."/>
            <person name="Yu L."/>
            <person name="Shigenobu S."/>
            <person name="Wang J."/>
            <person name="Liu J."/>
            <person name="Flicek P."/>
            <person name="Searle S."/>
            <person name="Wang J."/>
            <person name="Kuratani S."/>
            <person name="Yin Y."/>
            <person name="Aken B."/>
            <person name="Zhang G."/>
            <person name="Irie N."/>
        </authorList>
    </citation>
    <scope>NUCLEOTIDE SEQUENCE [LARGE SCALE GENOMIC DNA]</scope>
</reference>
<dbReference type="Proteomes" id="UP000031443">
    <property type="component" value="Unassembled WGS sequence"/>
</dbReference>
<organism evidence="1 2">
    <name type="scientific">Chelonia mydas</name>
    <name type="common">Green sea-turtle</name>
    <name type="synonym">Chelonia agassizi</name>
    <dbReference type="NCBI Taxonomy" id="8469"/>
    <lineage>
        <taxon>Eukaryota</taxon>
        <taxon>Metazoa</taxon>
        <taxon>Chordata</taxon>
        <taxon>Craniata</taxon>
        <taxon>Vertebrata</taxon>
        <taxon>Euteleostomi</taxon>
        <taxon>Archelosauria</taxon>
        <taxon>Testudinata</taxon>
        <taxon>Testudines</taxon>
        <taxon>Cryptodira</taxon>
        <taxon>Durocryptodira</taxon>
        <taxon>Americhelydia</taxon>
        <taxon>Chelonioidea</taxon>
        <taxon>Cheloniidae</taxon>
        <taxon>Chelonia</taxon>
    </lineage>
</organism>
<gene>
    <name evidence="1" type="ORF">UY3_04597</name>
</gene>
<dbReference type="AlphaFoldDB" id="M7BLZ4"/>
<accession>M7BLZ4</accession>